<proteinExistence type="inferred from homology"/>
<organism evidence="8 9">
    <name type="scientific">Thraustotheca clavata</name>
    <dbReference type="NCBI Taxonomy" id="74557"/>
    <lineage>
        <taxon>Eukaryota</taxon>
        <taxon>Sar</taxon>
        <taxon>Stramenopiles</taxon>
        <taxon>Oomycota</taxon>
        <taxon>Saprolegniomycetes</taxon>
        <taxon>Saprolegniales</taxon>
        <taxon>Achlyaceae</taxon>
        <taxon>Thraustotheca</taxon>
    </lineage>
</organism>
<evidence type="ECO:0000256" key="7">
    <source>
        <dbReference type="SAM" id="Coils"/>
    </source>
</evidence>
<evidence type="ECO:0000313" key="8">
    <source>
        <dbReference type="EMBL" id="OQS06995.1"/>
    </source>
</evidence>
<keyword evidence="9" id="KW-1185">Reference proteome</keyword>
<dbReference type="OrthoDB" id="5512at2759"/>
<comment type="caution">
    <text evidence="8">The sequence shown here is derived from an EMBL/GenBank/DDBJ whole genome shotgun (WGS) entry which is preliminary data.</text>
</comment>
<feature type="coiled-coil region" evidence="7">
    <location>
        <begin position="17"/>
        <end position="125"/>
    </location>
</feature>
<evidence type="ECO:0000256" key="4">
    <source>
        <dbReference type="ARBA" id="ARBA00023176"/>
    </source>
</evidence>
<protein>
    <recommendedName>
        <fullName evidence="6">Clathrin light chain</fullName>
    </recommendedName>
</protein>
<dbReference type="EMBL" id="JNBS01000285">
    <property type="protein sequence ID" value="OQS06995.1"/>
    <property type="molecule type" value="Genomic_DNA"/>
</dbReference>
<sequence>MDAFDQTPVDAAYAEFQAEYERKIQETALEHEKIAEENRARALEAMEQFKAERERLREAKIEANRSLEQATIEKLDADLVNENPWERVVSLVELESIKTKAAKRLAEARARGEISEEKKVELEEVDVNRMKQIFLQLKQEPLELTRGIESH</sequence>
<keyword evidence="5 6" id="KW-0968">Cytoplasmic vesicle</keyword>
<evidence type="ECO:0000256" key="3">
    <source>
        <dbReference type="ARBA" id="ARBA00023136"/>
    </source>
</evidence>
<dbReference type="GO" id="GO:0016192">
    <property type="term" value="P:vesicle-mediated transport"/>
    <property type="evidence" value="ECO:0007669"/>
    <property type="project" value="InterPro"/>
</dbReference>
<dbReference type="Proteomes" id="UP000243217">
    <property type="component" value="Unassembled WGS sequence"/>
</dbReference>
<reference evidence="8 9" key="1">
    <citation type="journal article" date="2014" name="Genome Biol. Evol.">
        <title>The secreted proteins of Achlya hypogyna and Thraustotheca clavata identify the ancestral oomycete secretome and reveal gene acquisitions by horizontal gene transfer.</title>
        <authorList>
            <person name="Misner I."/>
            <person name="Blouin N."/>
            <person name="Leonard G."/>
            <person name="Richards T.A."/>
            <person name="Lane C.E."/>
        </authorList>
    </citation>
    <scope>NUCLEOTIDE SEQUENCE [LARGE SCALE GENOMIC DNA]</scope>
    <source>
        <strain evidence="8 9">ATCC 34112</strain>
    </source>
</reference>
<evidence type="ECO:0000256" key="6">
    <source>
        <dbReference type="RuleBase" id="RU363137"/>
    </source>
</evidence>
<accession>A0A1W0A9S3</accession>
<dbReference type="GO" id="GO:0005198">
    <property type="term" value="F:structural molecule activity"/>
    <property type="evidence" value="ECO:0007669"/>
    <property type="project" value="InterPro"/>
</dbReference>
<evidence type="ECO:0000256" key="2">
    <source>
        <dbReference type="ARBA" id="ARBA00005263"/>
    </source>
</evidence>
<dbReference type="GO" id="GO:0030130">
    <property type="term" value="C:clathrin coat of trans-Golgi network vesicle"/>
    <property type="evidence" value="ECO:0007669"/>
    <property type="project" value="InterPro"/>
</dbReference>
<dbReference type="AlphaFoldDB" id="A0A1W0A9S3"/>
<comment type="subcellular location">
    <subcellularLocation>
        <location evidence="1 6">Cytoplasmic vesicle membrane</location>
        <topology evidence="1 6">Peripheral membrane protein</topology>
        <orientation evidence="1 6">Cytoplasmic side</orientation>
    </subcellularLocation>
    <subcellularLocation>
        <location evidence="6">Membrane</location>
        <location evidence="6">Coated pit</location>
        <topology evidence="6">Peripheral membrane protein</topology>
        <orientation evidence="6">Cytoplasmic side</orientation>
    </subcellularLocation>
    <text evidence="6">Cytoplasmic face of coated pits and vesicles.</text>
</comment>
<comment type="function">
    <text evidence="6">Clathrin is the major protein of the polyhedral coat of coated pits and vesicles.</text>
</comment>
<dbReference type="Pfam" id="PF01086">
    <property type="entry name" value="Clathrin_lg_ch"/>
    <property type="match status" value="1"/>
</dbReference>
<dbReference type="InterPro" id="IPR000996">
    <property type="entry name" value="Clathrin_L-chain"/>
</dbReference>
<dbReference type="GO" id="GO:0030132">
    <property type="term" value="C:clathrin coat of coated pit"/>
    <property type="evidence" value="ECO:0007669"/>
    <property type="project" value="InterPro"/>
</dbReference>
<gene>
    <name evidence="8" type="ORF">THRCLA_00980</name>
</gene>
<name>A0A1W0A9S3_9STRA</name>
<evidence type="ECO:0000256" key="1">
    <source>
        <dbReference type="ARBA" id="ARBA00004180"/>
    </source>
</evidence>
<comment type="similarity">
    <text evidence="2 6">Belongs to the clathrin light chain family.</text>
</comment>
<keyword evidence="4 6" id="KW-0168">Coated pit</keyword>
<dbReference type="GO" id="GO:0006886">
    <property type="term" value="P:intracellular protein transport"/>
    <property type="evidence" value="ECO:0007669"/>
    <property type="project" value="InterPro"/>
</dbReference>
<keyword evidence="3 6" id="KW-0472">Membrane</keyword>
<evidence type="ECO:0000256" key="5">
    <source>
        <dbReference type="ARBA" id="ARBA00023329"/>
    </source>
</evidence>
<keyword evidence="7" id="KW-0175">Coiled coil</keyword>
<evidence type="ECO:0000313" key="9">
    <source>
        <dbReference type="Proteomes" id="UP000243217"/>
    </source>
</evidence>